<accession>A0AAU4JXL3</accession>
<keyword evidence="4" id="KW-1185">Reference proteome</keyword>
<dbReference type="Proteomes" id="UP001432128">
    <property type="component" value="Chromosome"/>
</dbReference>
<feature type="transmembrane region" description="Helical" evidence="2">
    <location>
        <begin position="102"/>
        <end position="121"/>
    </location>
</feature>
<keyword evidence="2" id="KW-1133">Transmembrane helix</keyword>
<dbReference type="KEGG" id="whr:OG579_12145"/>
<feature type="compositionally biased region" description="Pro residues" evidence="1">
    <location>
        <begin position="76"/>
        <end position="85"/>
    </location>
</feature>
<feature type="region of interest" description="Disordered" evidence="1">
    <location>
        <begin position="1"/>
        <end position="21"/>
    </location>
</feature>
<dbReference type="AlphaFoldDB" id="A0AAU4JXL3"/>
<dbReference type="RefSeq" id="WP_328856135.1">
    <property type="nucleotide sequence ID" value="NZ_CP108021.1"/>
</dbReference>
<sequence>MIGTSDDRDKGLAHAATGSQHPVRSAVGSAALGYVAPWSTPVRMITSRLLVRRAAKKDSATTGSGPSIPRISVPTPSLPSVPTPRLPSVRASKSPSRRARTGLIVLGIAVVAGGGAAAVALRSSRRTPPPVAAHPPRVEDVPTSAGDDSARAE</sequence>
<feature type="region of interest" description="Disordered" evidence="1">
    <location>
        <begin position="121"/>
        <end position="153"/>
    </location>
</feature>
<proteinExistence type="predicted"/>
<reference evidence="3 4" key="1">
    <citation type="submission" date="2022-10" db="EMBL/GenBank/DDBJ databases">
        <title>The complete genomes of actinobacterial strains from the NBC collection.</title>
        <authorList>
            <person name="Joergensen T.S."/>
            <person name="Alvarez Arevalo M."/>
            <person name="Sterndorff E.B."/>
            <person name="Faurdal D."/>
            <person name="Vuksanovic O."/>
            <person name="Mourched A.-S."/>
            <person name="Charusanti P."/>
            <person name="Shaw S."/>
            <person name="Blin K."/>
            <person name="Weber T."/>
        </authorList>
    </citation>
    <scope>NUCLEOTIDE SEQUENCE [LARGE SCALE GENOMIC DNA]</scope>
    <source>
        <strain evidence="3 4">NBC_00319</strain>
    </source>
</reference>
<gene>
    <name evidence="3" type="ORF">OG579_12145</name>
</gene>
<organism evidence="3 4">
    <name type="scientific">Williamsia herbipolensis</name>
    <dbReference type="NCBI Taxonomy" id="1603258"/>
    <lineage>
        <taxon>Bacteria</taxon>
        <taxon>Bacillati</taxon>
        <taxon>Actinomycetota</taxon>
        <taxon>Actinomycetes</taxon>
        <taxon>Mycobacteriales</taxon>
        <taxon>Nocardiaceae</taxon>
        <taxon>Williamsia</taxon>
    </lineage>
</organism>
<evidence type="ECO:0000256" key="2">
    <source>
        <dbReference type="SAM" id="Phobius"/>
    </source>
</evidence>
<name>A0AAU4JXL3_9NOCA</name>
<evidence type="ECO:0000256" key="1">
    <source>
        <dbReference type="SAM" id="MobiDB-lite"/>
    </source>
</evidence>
<feature type="region of interest" description="Disordered" evidence="1">
    <location>
        <begin position="52"/>
        <end position="97"/>
    </location>
</feature>
<evidence type="ECO:0000313" key="3">
    <source>
        <dbReference type="EMBL" id="WUM18502.1"/>
    </source>
</evidence>
<evidence type="ECO:0000313" key="4">
    <source>
        <dbReference type="Proteomes" id="UP001432128"/>
    </source>
</evidence>
<protein>
    <submittedName>
        <fullName evidence="3">Uncharacterized protein</fullName>
    </submittedName>
</protein>
<keyword evidence="2" id="KW-0472">Membrane</keyword>
<keyword evidence="2" id="KW-0812">Transmembrane</keyword>
<dbReference type="EMBL" id="CP108021">
    <property type="protein sequence ID" value="WUM18502.1"/>
    <property type="molecule type" value="Genomic_DNA"/>
</dbReference>
<feature type="compositionally biased region" description="Basic and acidic residues" evidence="1">
    <location>
        <begin position="1"/>
        <end position="12"/>
    </location>
</feature>